<dbReference type="SUPFAM" id="SSF47384">
    <property type="entry name" value="Homodimeric domain of signal transducing histidine kinase"/>
    <property type="match status" value="1"/>
</dbReference>
<dbReference type="AlphaFoldDB" id="U2FL04"/>
<dbReference type="SUPFAM" id="SSF52172">
    <property type="entry name" value="CheY-like"/>
    <property type="match status" value="1"/>
</dbReference>
<dbReference type="FunFam" id="3.30.565.10:FF:000010">
    <property type="entry name" value="Sensor histidine kinase RcsC"/>
    <property type="match status" value="1"/>
</dbReference>
<keyword evidence="9" id="KW-0175">Coiled coil</keyword>
<dbReference type="InterPro" id="IPR036097">
    <property type="entry name" value="HisK_dim/P_sf"/>
</dbReference>
<dbReference type="InterPro" id="IPR001789">
    <property type="entry name" value="Sig_transdc_resp-reg_receiver"/>
</dbReference>
<dbReference type="PANTHER" id="PTHR45339:SF1">
    <property type="entry name" value="HYBRID SIGNAL TRANSDUCTION HISTIDINE KINASE J"/>
    <property type="match status" value="1"/>
</dbReference>
<keyword evidence="13" id="KW-0808">Transferase</keyword>
<dbReference type="OrthoDB" id="9791542at2"/>
<evidence type="ECO:0000313" key="14">
    <source>
        <dbReference type="Proteomes" id="UP000005707"/>
    </source>
</evidence>
<keyword evidence="4 8" id="KW-0597">Phosphoprotein</keyword>
<dbReference type="PRINTS" id="PR00344">
    <property type="entry name" value="BCTRLSENSOR"/>
</dbReference>
<feature type="coiled-coil region" evidence="9">
    <location>
        <begin position="411"/>
        <end position="449"/>
    </location>
</feature>
<evidence type="ECO:0000256" key="10">
    <source>
        <dbReference type="SAM" id="Phobius"/>
    </source>
</evidence>
<reference evidence="13 14" key="1">
    <citation type="journal article" date="2011" name="J. Bacteriol.">
        <title>Genome sequence of Haloplasma contractile, an unusual contractile bacterium from a deep-sea anoxic brine lake.</title>
        <authorList>
            <person name="Antunes A."/>
            <person name="Alam I."/>
            <person name="El Dorry H."/>
            <person name="Siam R."/>
            <person name="Robertson A."/>
            <person name="Bajic V.B."/>
            <person name="Stingl U."/>
        </authorList>
    </citation>
    <scope>NUCLEOTIDE SEQUENCE [LARGE SCALE GENOMIC DNA]</scope>
    <source>
        <strain evidence="13 14">SSD-17B</strain>
    </source>
</reference>
<dbReference type="InterPro" id="IPR011006">
    <property type="entry name" value="CheY-like_superfamily"/>
</dbReference>
<dbReference type="InterPro" id="IPR005467">
    <property type="entry name" value="His_kinase_dom"/>
</dbReference>
<feature type="modified residue" description="4-aspartylphosphate" evidence="8">
    <location>
        <position position="757"/>
    </location>
</feature>
<dbReference type="GO" id="GO:0000155">
    <property type="term" value="F:phosphorelay sensor kinase activity"/>
    <property type="evidence" value="ECO:0007669"/>
    <property type="project" value="InterPro"/>
</dbReference>
<dbReference type="SUPFAM" id="SSF55874">
    <property type="entry name" value="ATPase domain of HSP90 chaperone/DNA topoisomerase II/histidine kinase"/>
    <property type="match status" value="1"/>
</dbReference>
<dbReference type="EC" id="2.7.13.3" evidence="3"/>
<evidence type="ECO:0000256" key="5">
    <source>
        <dbReference type="ARBA" id="ARBA00022777"/>
    </source>
</evidence>
<dbReference type="InterPro" id="IPR036890">
    <property type="entry name" value="HATPase_C_sf"/>
</dbReference>
<evidence type="ECO:0000256" key="1">
    <source>
        <dbReference type="ARBA" id="ARBA00000085"/>
    </source>
</evidence>
<dbReference type="Pfam" id="PF00512">
    <property type="entry name" value="HisKA"/>
    <property type="match status" value="1"/>
</dbReference>
<dbReference type="Proteomes" id="UP000005707">
    <property type="component" value="Unassembled WGS sequence"/>
</dbReference>
<keyword evidence="14" id="KW-1185">Reference proteome</keyword>
<dbReference type="Pfam" id="PF02518">
    <property type="entry name" value="HATPase_c"/>
    <property type="match status" value="1"/>
</dbReference>
<evidence type="ECO:0000259" key="12">
    <source>
        <dbReference type="PROSITE" id="PS50110"/>
    </source>
</evidence>
<evidence type="ECO:0000256" key="9">
    <source>
        <dbReference type="SAM" id="Coils"/>
    </source>
</evidence>
<dbReference type="InterPro" id="IPR003661">
    <property type="entry name" value="HisK_dim/P_dom"/>
</dbReference>
<sequence length="824" mass="95577">MTTLNQKNRSIIEKLQRYIFLIFSLPITLFIVFFIIYERNEEYVEAKEELRLIVRNQELLIKNHITTLEDNSNYITDLFPFDEYFNYGFSQIKTTDALILQKYIKQTQYKSNIYVFNANKEHVFSYGCLLPEKGSNQDVSNNCKFENTESITEMYGYYYRPQEILRETKSDHSTFNSIRPGIAMHTPETGVINAVQLDKENTKKINIVLSENDFSITIRAFLGDESDNVYTINRIYDRHTGKFIGLLVIEFMEDDLVESIIQKRITNHPTYFMEKKGRIVFTPHYNQALYKEIKQHIKNEESEGFMDYIDENKNGKLAYFKRLNSSTLNEYYIYSEVEFDHLYGSLFNKYILVISIIFGTFLLAYFGLRKFLITSVSVPLKDITRTIKNIGKDEMKDINKNILEMRFDSEINDLAKEVNQLNHDLIQYYEELDVEKEKAMQEAVSANNAKSIFLANMTHEMRTPLNSVIGYTQIINKIGFKNITQVEDYVNRINVSSEILLRKINDILDLSKIEAGQLELNKELAHLREIIHEVYDVLIFQAESKGIEFYFDIDQRIPEQLIFDHTRLKQILLNLCTNAIKFTETGSVSISAELFNHLGNELIIDWKVKDTGCGMPKDKLGGIFVPFTQVNQTDQKTGTGLGLAITKDLIELMGGSISVSSKVGVGTIFSFTTILNQVETVEEFQENRIPTKEVSQETVTKRLKDKKILVVEDNNINQVLIIEIFSLYNKSDIEIVNNGKEGLEACRNKQYDLIFMDIQMPVMNGIKATEEIRKLELYESTPIIALTANAFKNQLEVYIEDGMNECLAKPIEIERLEEILMRFL</sequence>
<evidence type="ECO:0000256" key="7">
    <source>
        <dbReference type="ARBA" id="ARBA00074306"/>
    </source>
</evidence>
<dbReference type="CDD" id="cd00082">
    <property type="entry name" value="HisKA"/>
    <property type="match status" value="1"/>
</dbReference>
<dbReference type="RefSeq" id="WP_008826439.1">
    <property type="nucleotide sequence ID" value="NZ_AFNU02000001.1"/>
</dbReference>
<keyword evidence="10" id="KW-0472">Membrane</keyword>
<dbReference type="Pfam" id="PF00072">
    <property type="entry name" value="Response_reg"/>
    <property type="match status" value="1"/>
</dbReference>
<evidence type="ECO:0000256" key="6">
    <source>
        <dbReference type="ARBA" id="ARBA00023012"/>
    </source>
</evidence>
<comment type="catalytic activity">
    <reaction evidence="1">
        <text>ATP + protein L-histidine = ADP + protein N-phospho-L-histidine.</text>
        <dbReference type="EC" id="2.7.13.3"/>
    </reaction>
</comment>
<evidence type="ECO:0000313" key="13">
    <source>
        <dbReference type="EMBL" id="ERJ13455.1"/>
    </source>
</evidence>
<dbReference type="eggNOG" id="COG0642">
    <property type="taxonomic scope" value="Bacteria"/>
</dbReference>
<keyword evidence="5" id="KW-0418">Kinase</keyword>
<dbReference type="Gene3D" id="1.10.287.130">
    <property type="match status" value="1"/>
</dbReference>
<keyword evidence="10" id="KW-1133">Transmembrane helix</keyword>
<keyword evidence="10" id="KW-0812">Transmembrane</keyword>
<dbReference type="SMART" id="SM00387">
    <property type="entry name" value="HATPase_c"/>
    <property type="match status" value="1"/>
</dbReference>
<dbReference type="STRING" id="1033810.HLPCO_000106"/>
<dbReference type="InParanoid" id="U2FL04"/>
<gene>
    <name evidence="13" type="ORF">HLPCO_000106</name>
</gene>
<dbReference type="InterPro" id="IPR004358">
    <property type="entry name" value="Sig_transdc_His_kin-like_C"/>
</dbReference>
<evidence type="ECO:0000256" key="2">
    <source>
        <dbReference type="ARBA" id="ARBA00006402"/>
    </source>
</evidence>
<dbReference type="Gene3D" id="3.30.565.10">
    <property type="entry name" value="Histidine kinase-like ATPase, C-terminal domain"/>
    <property type="match status" value="1"/>
</dbReference>
<dbReference type="Gene3D" id="6.10.340.10">
    <property type="match status" value="1"/>
</dbReference>
<evidence type="ECO:0000259" key="11">
    <source>
        <dbReference type="PROSITE" id="PS50109"/>
    </source>
</evidence>
<protein>
    <recommendedName>
        <fullName evidence="7">Circadian input-output histidine kinase CikA</fullName>
        <ecNumber evidence="3">2.7.13.3</ecNumber>
    </recommendedName>
</protein>
<feature type="domain" description="Response regulatory" evidence="12">
    <location>
        <begin position="707"/>
        <end position="824"/>
    </location>
</feature>
<name>U2FL04_9MOLU</name>
<comment type="caution">
    <text evidence="13">The sequence shown here is derived from an EMBL/GenBank/DDBJ whole genome shotgun (WGS) entry which is preliminary data.</text>
</comment>
<dbReference type="PROSITE" id="PS50110">
    <property type="entry name" value="RESPONSE_REGULATORY"/>
    <property type="match status" value="1"/>
</dbReference>
<evidence type="ECO:0000256" key="8">
    <source>
        <dbReference type="PROSITE-ProRule" id="PRU00169"/>
    </source>
</evidence>
<organism evidence="13 14">
    <name type="scientific">Haloplasma contractile SSD-17B</name>
    <dbReference type="NCBI Taxonomy" id="1033810"/>
    <lineage>
        <taxon>Bacteria</taxon>
        <taxon>Bacillati</taxon>
        <taxon>Mycoplasmatota</taxon>
        <taxon>Mollicutes</taxon>
        <taxon>Haloplasmatales</taxon>
        <taxon>Haloplasmataceae</taxon>
        <taxon>Haloplasma</taxon>
    </lineage>
</organism>
<dbReference type="SMART" id="SM00448">
    <property type="entry name" value="REC"/>
    <property type="match status" value="1"/>
</dbReference>
<reference evidence="13 14" key="2">
    <citation type="journal article" date="2013" name="PLoS ONE">
        <title>INDIGO - INtegrated Data Warehouse of MIcrobial GenOmes with Examples from the Red Sea Extremophiles.</title>
        <authorList>
            <person name="Alam I."/>
            <person name="Antunes A."/>
            <person name="Kamau A.A."/>
            <person name="Ba Alawi W."/>
            <person name="Kalkatawi M."/>
            <person name="Stingl U."/>
            <person name="Bajic V.B."/>
        </authorList>
    </citation>
    <scope>NUCLEOTIDE SEQUENCE [LARGE SCALE GENOMIC DNA]</scope>
    <source>
        <strain evidence="13 14">SSD-17B</strain>
    </source>
</reference>
<dbReference type="EMBL" id="AFNU02000001">
    <property type="protein sequence ID" value="ERJ13455.1"/>
    <property type="molecule type" value="Genomic_DNA"/>
</dbReference>
<dbReference type="Gene3D" id="3.40.50.2300">
    <property type="match status" value="1"/>
</dbReference>
<dbReference type="InterPro" id="IPR003594">
    <property type="entry name" value="HATPase_dom"/>
</dbReference>
<dbReference type="PROSITE" id="PS50109">
    <property type="entry name" value="HIS_KIN"/>
    <property type="match status" value="1"/>
</dbReference>
<dbReference type="SMART" id="SM00388">
    <property type="entry name" value="HisKA"/>
    <property type="match status" value="1"/>
</dbReference>
<feature type="transmembrane region" description="Helical" evidence="10">
    <location>
        <begin position="18"/>
        <end position="37"/>
    </location>
</feature>
<proteinExistence type="inferred from homology"/>
<accession>U2FL04</accession>
<dbReference type="GO" id="GO:0008168">
    <property type="term" value="F:methyltransferase activity"/>
    <property type="evidence" value="ECO:0007669"/>
    <property type="project" value="UniProtKB-KW"/>
</dbReference>
<keyword evidence="13" id="KW-0489">Methyltransferase</keyword>
<dbReference type="CDD" id="cd16922">
    <property type="entry name" value="HATPase_EvgS-ArcB-TorS-like"/>
    <property type="match status" value="1"/>
</dbReference>
<evidence type="ECO:0000256" key="3">
    <source>
        <dbReference type="ARBA" id="ARBA00012438"/>
    </source>
</evidence>
<dbReference type="PANTHER" id="PTHR45339">
    <property type="entry name" value="HYBRID SIGNAL TRANSDUCTION HISTIDINE KINASE J"/>
    <property type="match status" value="1"/>
</dbReference>
<feature type="domain" description="Histidine kinase" evidence="11">
    <location>
        <begin position="456"/>
        <end position="677"/>
    </location>
</feature>
<evidence type="ECO:0000256" key="4">
    <source>
        <dbReference type="ARBA" id="ARBA00022553"/>
    </source>
</evidence>
<dbReference type="GO" id="GO:0032259">
    <property type="term" value="P:methylation"/>
    <property type="evidence" value="ECO:0007669"/>
    <property type="project" value="UniProtKB-KW"/>
</dbReference>
<comment type="similarity">
    <text evidence="2">In the N-terminal section; belongs to the phytochrome family.</text>
</comment>
<dbReference type="CDD" id="cd17546">
    <property type="entry name" value="REC_hyHK_CKI1_RcsC-like"/>
    <property type="match status" value="1"/>
</dbReference>
<feature type="transmembrane region" description="Helical" evidence="10">
    <location>
        <begin position="350"/>
        <end position="368"/>
    </location>
</feature>
<keyword evidence="6" id="KW-0902">Two-component regulatory system</keyword>